<evidence type="ECO:0000256" key="1">
    <source>
        <dbReference type="SAM" id="SignalP"/>
    </source>
</evidence>
<sequence>MKILSLNKFFLVVDLPLPFCCCQRFPGWSRKLVKGGCVERQHDDDVISRLPDDILLVILSSLPLKEAGRTSVLSSRWRNLWSYTSYLYFDDYSTMEKIIQEAVRTRVFRSLERERESFARWVDSVLQPHRGFSLKELRICFSLSQSPSITKWLEFAFTRHIEKLELNFSGLHIPDESYVLTQELLRENSGIFNYKTLKVLCLDCINVSGEAIEFLLRYCPLLEQILGVWNQKVKIFRPKKVNFELRSKKMELLCLNKCGERYHGDDFISLLPDDILLVILSSLPLKEVGRTSVLSSRWRNLWSCTSYLYFDDYSSLEKIIQDPDSCTLKREREKYVRWVDSVLQSHRGFSLKELRICFNLNQSPSITKWLEFAFERHIEKLELNLSDVGYGYESDETYVFPQELLRENSRIFNYKTLKALCLDCTNVSGEAIEFLLRYCPLLEQI</sequence>
<dbReference type="SUPFAM" id="SSF81383">
    <property type="entry name" value="F-box domain"/>
    <property type="match status" value="2"/>
</dbReference>
<dbReference type="Pfam" id="PF00646">
    <property type="entry name" value="F-box"/>
    <property type="match status" value="2"/>
</dbReference>
<protein>
    <submittedName>
        <fullName evidence="3">F-box family protein</fullName>
    </submittedName>
</protein>
<dbReference type="InterPro" id="IPR032675">
    <property type="entry name" value="LRR_dom_sf"/>
</dbReference>
<dbReference type="InterPro" id="IPR053772">
    <property type="entry name" value="At1g61320/At1g61330-like"/>
</dbReference>
<evidence type="ECO:0000313" key="3">
    <source>
        <dbReference type="EMBL" id="GER45567.1"/>
    </source>
</evidence>
<dbReference type="OrthoDB" id="912983at2759"/>
<organism evidence="3 4">
    <name type="scientific">Striga asiatica</name>
    <name type="common">Asiatic witchweed</name>
    <name type="synonym">Buchnera asiatica</name>
    <dbReference type="NCBI Taxonomy" id="4170"/>
    <lineage>
        <taxon>Eukaryota</taxon>
        <taxon>Viridiplantae</taxon>
        <taxon>Streptophyta</taxon>
        <taxon>Embryophyta</taxon>
        <taxon>Tracheophyta</taxon>
        <taxon>Spermatophyta</taxon>
        <taxon>Magnoliopsida</taxon>
        <taxon>eudicotyledons</taxon>
        <taxon>Gunneridae</taxon>
        <taxon>Pentapetalae</taxon>
        <taxon>asterids</taxon>
        <taxon>lamiids</taxon>
        <taxon>Lamiales</taxon>
        <taxon>Orobanchaceae</taxon>
        <taxon>Buchnereae</taxon>
        <taxon>Striga</taxon>
    </lineage>
</organism>
<dbReference type="CDD" id="cd22160">
    <property type="entry name" value="F-box_AtFBL13-like"/>
    <property type="match status" value="2"/>
</dbReference>
<feature type="signal peptide" evidence="1">
    <location>
        <begin position="1"/>
        <end position="22"/>
    </location>
</feature>
<accession>A0A5A7QMC4</accession>
<comment type="caution">
    <text evidence="3">The sequence shown here is derived from an EMBL/GenBank/DDBJ whole genome shotgun (WGS) entry which is preliminary data.</text>
</comment>
<dbReference type="InterPro" id="IPR053781">
    <property type="entry name" value="F-box_AtFBL13-like"/>
</dbReference>
<dbReference type="Gene3D" id="3.80.10.10">
    <property type="entry name" value="Ribonuclease Inhibitor"/>
    <property type="match status" value="1"/>
</dbReference>
<dbReference type="EMBL" id="BKCP01007182">
    <property type="protein sequence ID" value="GER45567.1"/>
    <property type="molecule type" value="Genomic_DNA"/>
</dbReference>
<feature type="non-terminal residue" evidence="3">
    <location>
        <position position="445"/>
    </location>
</feature>
<evidence type="ECO:0000259" key="2">
    <source>
        <dbReference type="PROSITE" id="PS50181"/>
    </source>
</evidence>
<dbReference type="Proteomes" id="UP000325081">
    <property type="component" value="Unassembled WGS sequence"/>
</dbReference>
<dbReference type="SMART" id="SM00256">
    <property type="entry name" value="FBOX"/>
    <property type="match status" value="2"/>
</dbReference>
<reference evidence="4" key="1">
    <citation type="journal article" date="2019" name="Curr. Biol.">
        <title>Genome Sequence of Striga asiatica Provides Insight into the Evolution of Plant Parasitism.</title>
        <authorList>
            <person name="Yoshida S."/>
            <person name="Kim S."/>
            <person name="Wafula E.K."/>
            <person name="Tanskanen J."/>
            <person name="Kim Y.M."/>
            <person name="Honaas L."/>
            <person name="Yang Z."/>
            <person name="Spallek T."/>
            <person name="Conn C.E."/>
            <person name="Ichihashi Y."/>
            <person name="Cheong K."/>
            <person name="Cui S."/>
            <person name="Der J.P."/>
            <person name="Gundlach H."/>
            <person name="Jiao Y."/>
            <person name="Hori C."/>
            <person name="Ishida J.K."/>
            <person name="Kasahara H."/>
            <person name="Kiba T."/>
            <person name="Kim M.S."/>
            <person name="Koo N."/>
            <person name="Laohavisit A."/>
            <person name="Lee Y.H."/>
            <person name="Lumba S."/>
            <person name="McCourt P."/>
            <person name="Mortimer J.C."/>
            <person name="Mutuku J.M."/>
            <person name="Nomura T."/>
            <person name="Sasaki-Sekimoto Y."/>
            <person name="Seto Y."/>
            <person name="Wang Y."/>
            <person name="Wakatake T."/>
            <person name="Sakakibara H."/>
            <person name="Demura T."/>
            <person name="Yamaguchi S."/>
            <person name="Yoneyama K."/>
            <person name="Manabe R.I."/>
            <person name="Nelson D.C."/>
            <person name="Schulman A.H."/>
            <person name="Timko M.P."/>
            <person name="dePamphilis C.W."/>
            <person name="Choi D."/>
            <person name="Shirasu K."/>
        </authorList>
    </citation>
    <scope>NUCLEOTIDE SEQUENCE [LARGE SCALE GENOMIC DNA]</scope>
    <source>
        <strain evidence="4">cv. UVA1</strain>
    </source>
</reference>
<dbReference type="PANTHER" id="PTHR34145:SF68">
    <property type="entry name" value="FBD DOMAIN-CONTAINING PROTEIN"/>
    <property type="match status" value="1"/>
</dbReference>
<feature type="chain" id="PRO_5023074308" evidence="1">
    <location>
        <begin position="23"/>
        <end position="445"/>
    </location>
</feature>
<dbReference type="InterPro" id="IPR001810">
    <property type="entry name" value="F-box_dom"/>
</dbReference>
<evidence type="ECO:0000313" key="4">
    <source>
        <dbReference type="Proteomes" id="UP000325081"/>
    </source>
</evidence>
<dbReference type="InterPro" id="IPR036047">
    <property type="entry name" value="F-box-like_dom_sf"/>
</dbReference>
<keyword evidence="4" id="KW-1185">Reference proteome</keyword>
<dbReference type="AlphaFoldDB" id="A0A5A7QMC4"/>
<proteinExistence type="predicted"/>
<feature type="domain" description="F-box" evidence="2">
    <location>
        <begin position="44"/>
        <end position="92"/>
    </location>
</feature>
<name>A0A5A7QMC4_STRAF</name>
<dbReference type="PROSITE" id="PS50181">
    <property type="entry name" value="FBOX"/>
    <property type="match status" value="2"/>
</dbReference>
<gene>
    <name evidence="3" type="ORF">STAS_22517</name>
</gene>
<feature type="domain" description="F-box" evidence="2">
    <location>
        <begin position="265"/>
        <end position="313"/>
    </location>
</feature>
<dbReference type="Gene3D" id="1.20.1280.50">
    <property type="match status" value="1"/>
</dbReference>
<keyword evidence="1" id="KW-0732">Signal</keyword>
<dbReference type="PANTHER" id="PTHR34145">
    <property type="entry name" value="OS02G0105600 PROTEIN"/>
    <property type="match status" value="1"/>
</dbReference>